<reference evidence="4 5" key="1">
    <citation type="submission" date="2016-10" db="EMBL/GenBank/DDBJ databases">
        <authorList>
            <person name="de Groot N.N."/>
        </authorList>
    </citation>
    <scope>NUCLEOTIDE SEQUENCE [LARGE SCALE GENOMIC DNA]</scope>
    <source>
        <strain evidence="4 5">DSM 44468</strain>
    </source>
</reference>
<dbReference type="SUPFAM" id="SSF52402">
    <property type="entry name" value="Adenine nucleotide alpha hydrolases-like"/>
    <property type="match status" value="1"/>
</dbReference>
<sequence length="198" mass="20219">MGETAAQRAILVGVGGSASASRAVARAAREGARRHVPVHLFHTCDLPSLGPHITAGSRHGLTETPVEQGHHRLHLAKVQAREAAARTRVETELKVGPPTGELVAASAHALMVALGSRGFGGFRGMLMGPVSSSVAVHAHGPVVRGGEPHARGAVVVGVDGFQPAEAAVAFVADRHRLGGRGPGRAAAAGRRRLTSALS</sequence>
<dbReference type="PRINTS" id="PR01438">
    <property type="entry name" value="UNVRSLSTRESS"/>
</dbReference>
<evidence type="ECO:0000313" key="5">
    <source>
        <dbReference type="Proteomes" id="UP000199025"/>
    </source>
</evidence>
<feature type="domain" description="UspA" evidence="3">
    <location>
        <begin position="8"/>
        <end position="143"/>
    </location>
</feature>
<dbReference type="OrthoDB" id="3404132at2"/>
<dbReference type="Proteomes" id="UP000199025">
    <property type="component" value="Unassembled WGS sequence"/>
</dbReference>
<dbReference type="STRING" id="115433.SAMN05421835_101714"/>
<dbReference type="PANTHER" id="PTHR46268:SF6">
    <property type="entry name" value="UNIVERSAL STRESS PROTEIN UP12"/>
    <property type="match status" value="1"/>
</dbReference>
<feature type="compositionally biased region" description="Basic residues" evidence="2">
    <location>
        <begin position="189"/>
        <end position="198"/>
    </location>
</feature>
<dbReference type="Pfam" id="PF00582">
    <property type="entry name" value="Usp"/>
    <property type="match status" value="1"/>
</dbReference>
<name>A0A1I3KW29_9PSEU</name>
<dbReference type="EMBL" id="FORP01000001">
    <property type="protein sequence ID" value="SFI76538.1"/>
    <property type="molecule type" value="Genomic_DNA"/>
</dbReference>
<evidence type="ECO:0000256" key="2">
    <source>
        <dbReference type="SAM" id="MobiDB-lite"/>
    </source>
</evidence>
<protein>
    <submittedName>
        <fullName evidence="4">Nucleotide-binding universal stress protein, UspA family</fullName>
    </submittedName>
</protein>
<dbReference type="InterPro" id="IPR014729">
    <property type="entry name" value="Rossmann-like_a/b/a_fold"/>
</dbReference>
<gene>
    <name evidence="4" type="ORF">SAMN05421835_101714</name>
</gene>
<comment type="similarity">
    <text evidence="1">Belongs to the universal stress protein A family.</text>
</comment>
<dbReference type="RefSeq" id="WP_091504169.1">
    <property type="nucleotide sequence ID" value="NZ_FORP01000001.1"/>
</dbReference>
<evidence type="ECO:0000313" key="4">
    <source>
        <dbReference type="EMBL" id="SFI76538.1"/>
    </source>
</evidence>
<proteinExistence type="inferred from homology"/>
<keyword evidence="5" id="KW-1185">Reference proteome</keyword>
<feature type="region of interest" description="Disordered" evidence="2">
    <location>
        <begin position="179"/>
        <end position="198"/>
    </location>
</feature>
<evidence type="ECO:0000256" key="1">
    <source>
        <dbReference type="ARBA" id="ARBA00008791"/>
    </source>
</evidence>
<dbReference type="AlphaFoldDB" id="A0A1I3KW29"/>
<dbReference type="InterPro" id="IPR006015">
    <property type="entry name" value="Universal_stress_UspA"/>
</dbReference>
<dbReference type="PANTHER" id="PTHR46268">
    <property type="entry name" value="STRESS RESPONSE PROTEIN NHAX"/>
    <property type="match status" value="1"/>
</dbReference>
<organism evidence="4 5">
    <name type="scientific">Amycolatopsis sacchari</name>
    <dbReference type="NCBI Taxonomy" id="115433"/>
    <lineage>
        <taxon>Bacteria</taxon>
        <taxon>Bacillati</taxon>
        <taxon>Actinomycetota</taxon>
        <taxon>Actinomycetes</taxon>
        <taxon>Pseudonocardiales</taxon>
        <taxon>Pseudonocardiaceae</taxon>
        <taxon>Amycolatopsis</taxon>
    </lineage>
</organism>
<dbReference type="Gene3D" id="3.40.50.620">
    <property type="entry name" value="HUPs"/>
    <property type="match status" value="1"/>
</dbReference>
<evidence type="ECO:0000259" key="3">
    <source>
        <dbReference type="Pfam" id="PF00582"/>
    </source>
</evidence>
<accession>A0A1I3KW29</accession>
<dbReference type="InterPro" id="IPR006016">
    <property type="entry name" value="UspA"/>
</dbReference>